<reference evidence="3" key="1">
    <citation type="journal article" date="2020" name="Phytopathology">
        <title>Genome sequence of the chestnut blight fungus Cryphonectria parasitica EP155: A fundamental resource for an archetypical invasive plant pathogen.</title>
        <authorList>
            <person name="Crouch J.A."/>
            <person name="Dawe A."/>
            <person name="Aerts A."/>
            <person name="Barry K."/>
            <person name="Churchill A.C.L."/>
            <person name="Grimwood J."/>
            <person name="Hillman B."/>
            <person name="Milgroom M.G."/>
            <person name="Pangilinan J."/>
            <person name="Smith M."/>
            <person name="Salamov A."/>
            <person name="Schmutz J."/>
            <person name="Yadav J."/>
            <person name="Grigoriev I.V."/>
            <person name="Nuss D."/>
        </authorList>
    </citation>
    <scope>NUCLEOTIDE SEQUENCE</scope>
    <source>
        <strain evidence="3">EP155</strain>
    </source>
</reference>
<evidence type="ECO:0000313" key="3">
    <source>
        <dbReference type="EMBL" id="KAF3766048.1"/>
    </source>
</evidence>
<evidence type="ECO:0000256" key="1">
    <source>
        <dbReference type="SAM" id="MobiDB-lite"/>
    </source>
</evidence>
<dbReference type="OrthoDB" id="3540486at2759"/>
<evidence type="ECO:0000313" key="4">
    <source>
        <dbReference type="Proteomes" id="UP000803844"/>
    </source>
</evidence>
<dbReference type="AlphaFoldDB" id="A0A9P4Y3K5"/>
<dbReference type="GeneID" id="63842297"/>
<feature type="domain" description="2EXR" evidence="2">
    <location>
        <begin position="69"/>
        <end position="161"/>
    </location>
</feature>
<protein>
    <recommendedName>
        <fullName evidence="2">2EXR domain-containing protein</fullName>
    </recommendedName>
</protein>
<organism evidence="3 4">
    <name type="scientific">Cryphonectria parasitica (strain ATCC 38755 / EP155)</name>
    <dbReference type="NCBI Taxonomy" id="660469"/>
    <lineage>
        <taxon>Eukaryota</taxon>
        <taxon>Fungi</taxon>
        <taxon>Dikarya</taxon>
        <taxon>Ascomycota</taxon>
        <taxon>Pezizomycotina</taxon>
        <taxon>Sordariomycetes</taxon>
        <taxon>Sordariomycetidae</taxon>
        <taxon>Diaporthales</taxon>
        <taxon>Cryphonectriaceae</taxon>
        <taxon>Cryphonectria-Endothia species complex</taxon>
        <taxon>Cryphonectria</taxon>
    </lineage>
</organism>
<name>A0A9P4Y3K5_CRYP1</name>
<evidence type="ECO:0000259" key="2">
    <source>
        <dbReference type="Pfam" id="PF20150"/>
    </source>
</evidence>
<proteinExistence type="predicted"/>
<dbReference type="Pfam" id="PF20150">
    <property type="entry name" value="2EXR"/>
    <property type="match status" value="1"/>
</dbReference>
<dbReference type="EMBL" id="MU032347">
    <property type="protein sequence ID" value="KAF3766048.1"/>
    <property type="molecule type" value="Genomic_DNA"/>
</dbReference>
<comment type="caution">
    <text evidence="3">The sequence shown here is derived from an EMBL/GenBank/DDBJ whole genome shotgun (WGS) entry which is preliminary data.</text>
</comment>
<accession>A0A9P4Y3K5</accession>
<feature type="region of interest" description="Disordered" evidence="1">
    <location>
        <begin position="303"/>
        <end position="348"/>
    </location>
</feature>
<dbReference type="Proteomes" id="UP000803844">
    <property type="component" value="Unassembled WGS sequence"/>
</dbReference>
<keyword evidence="4" id="KW-1185">Reference proteome</keyword>
<dbReference type="InterPro" id="IPR045518">
    <property type="entry name" value="2EXR"/>
</dbReference>
<dbReference type="RefSeq" id="XP_040777009.1">
    <property type="nucleotide sequence ID" value="XM_040925168.1"/>
</dbReference>
<gene>
    <name evidence="3" type="ORF">M406DRAFT_68431</name>
</gene>
<feature type="compositionally biased region" description="Basic residues" evidence="1">
    <location>
        <begin position="315"/>
        <end position="327"/>
    </location>
</feature>
<sequence>MEEPREADTANDIITRALECMTFQGQSAKAQVNQEQDQGITRVISTDLSREASRLSSSSSSSLLATRSFPQFVNLPYEIRAAIWEQCIPRRIIEPWHDLGPGDNPFPRGYPVIAQVCREAHEVVSLHGAWIGATRFDRRKWYLDRSWRQRSPVWHNKKTDLVRLGMCITFGLLDFDHDDSRSSLFSASSSSFGAGGGNEIIAMARADPDVPLLVSANIISNLTRTRVVSPRGQRERPIARLIYEDFLRRREHVFIEVGSFTVTDRDAVSLDRLMRSGMFGLELQSQQQGGRAVAVSCQQPAGTQQYTENDDDDHHHHHHHHHHHQCRPAKITTTPRPPRPQPSRYYEAEPAIVDIKDTTTLFRYARAAVPDQDSLARLRDMDERFGSGQLDGEAAFDACWRVLRSVPCGGVASTITSPVDFLMVLVDVLCNAAGHEVDWEEDCPVLDEEGRLNEEHDLVRLMGLSLPRFTPVVSFEVDQRCFG</sequence>